<dbReference type="InterPro" id="IPR055915">
    <property type="entry name" value="DUF7492"/>
</dbReference>
<feature type="signal peptide" evidence="1">
    <location>
        <begin position="1"/>
        <end position="19"/>
    </location>
</feature>
<evidence type="ECO:0000313" key="3">
    <source>
        <dbReference type="EMBL" id="PNH26952.1"/>
    </source>
</evidence>
<feature type="chain" id="PRO_5041279531" description="DUF7492 domain-containing protein" evidence="1">
    <location>
        <begin position="20"/>
        <end position="277"/>
    </location>
</feature>
<dbReference type="EMBL" id="MPSH01000054">
    <property type="protein sequence ID" value="PNH26952.1"/>
    <property type="molecule type" value="Genomic_DNA"/>
</dbReference>
<dbReference type="AlphaFoldDB" id="A0AA44WCL7"/>
<gene>
    <name evidence="3" type="ORF">BJF96_g9763</name>
</gene>
<protein>
    <recommendedName>
        <fullName evidence="2">DUF7492 domain-containing protein</fullName>
    </recommendedName>
</protein>
<proteinExistence type="predicted"/>
<comment type="caution">
    <text evidence="3">The sequence shown here is derived from an EMBL/GenBank/DDBJ whole genome shotgun (WGS) entry which is preliminary data.</text>
</comment>
<name>A0AA44WCL7_VERDA</name>
<keyword evidence="1" id="KW-0732">Signal</keyword>
<reference evidence="3 4" key="1">
    <citation type="submission" date="2017-12" db="EMBL/GenBank/DDBJ databases">
        <title>Comparative genomics yields insights into virulence evolution of Verticillium dahliae.</title>
        <authorList>
            <person name="Fan R."/>
            <person name="Armitage A.D."/>
            <person name="Cascant-Lopez E."/>
            <person name="Sobczyk M."/>
            <person name="Cockerton H.M."/>
            <person name="Harrison R.J."/>
        </authorList>
    </citation>
    <scope>NUCLEOTIDE SEQUENCE [LARGE SCALE GENOMIC DNA]</scope>
    <source>
        <strain evidence="3 4">12008</strain>
    </source>
</reference>
<accession>A0AA44WCL7</accession>
<organism evidence="3 4">
    <name type="scientific">Verticillium dahliae</name>
    <name type="common">Verticillium wilt</name>
    <dbReference type="NCBI Taxonomy" id="27337"/>
    <lineage>
        <taxon>Eukaryota</taxon>
        <taxon>Fungi</taxon>
        <taxon>Dikarya</taxon>
        <taxon>Ascomycota</taxon>
        <taxon>Pezizomycotina</taxon>
        <taxon>Sordariomycetes</taxon>
        <taxon>Hypocreomycetidae</taxon>
        <taxon>Glomerellales</taxon>
        <taxon>Plectosphaerellaceae</taxon>
        <taxon>Verticillium</taxon>
    </lineage>
</organism>
<dbReference type="Proteomes" id="UP000236305">
    <property type="component" value="Unassembled WGS sequence"/>
</dbReference>
<evidence type="ECO:0000313" key="4">
    <source>
        <dbReference type="Proteomes" id="UP000236305"/>
    </source>
</evidence>
<evidence type="ECO:0000259" key="2">
    <source>
        <dbReference type="Pfam" id="PF24320"/>
    </source>
</evidence>
<dbReference type="Pfam" id="PF24320">
    <property type="entry name" value="DUF7492"/>
    <property type="match status" value="1"/>
</dbReference>
<sequence>MTFNMILTILLFALPLSGAHSWVERLRRLDLNGTMVGDPGYIRGFVSRLDTTFNDLRMQHHLPPNGRVAEQGILPTDRICRDSQRAMQSSDMFPRLQARPGDFIALQHQENGHVTLPETSPHKEHGGTIFIYGTQVPAEDDRLLSIHRVWNEEGTGGDRRGSLLAIRPFDDGQCFQINNGPISIARQDAFNKDPADPQGADLWCQSDIRLPNSIDGIFTLYWVWEWPSKSGDQQPPTDIYTSCMDIEVSACIQQGEVSYIDGQDLNWAGIEEQMLAG</sequence>
<evidence type="ECO:0000256" key="1">
    <source>
        <dbReference type="SAM" id="SignalP"/>
    </source>
</evidence>
<feature type="domain" description="DUF7492" evidence="2">
    <location>
        <begin position="19"/>
        <end position="269"/>
    </location>
</feature>